<dbReference type="InterPro" id="IPR032466">
    <property type="entry name" value="Metal_Hydrolase"/>
</dbReference>
<accession>A0A6F8YYH3</accession>
<evidence type="ECO:0000259" key="1">
    <source>
        <dbReference type="Pfam" id="PF04909"/>
    </source>
</evidence>
<protein>
    <submittedName>
        <fullName evidence="2">Membrane protein</fullName>
    </submittedName>
</protein>
<dbReference type="KEGG" id="psuu:Psuf_084290"/>
<gene>
    <name evidence="2" type="ORF">Psuf_084290</name>
</gene>
<evidence type="ECO:0000313" key="3">
    <source>
        <dbReference type="Proteomes" id="UP000503011"/>
    </source>
</evidence>
<dbReference type="SUPFAM" id="SSF51556">
    <property type="entry name" value="Metallo-dependent hydrolases"/>
    <property type="match status" value="1"/>
</dbReference>
<proteinExistence type="predicted"/>
<name>A0A6F8YYH3_9ACTN</name>
<dbReference type="EMBL" id="AP022871">
    <property type="protein sequence ID" value="BCB91116.1"/>
    <property type="molecule type" value="Genomic_DNA"/>
</dbReference>
<reference evidence="2 3" key="1">
    <citation type="submission" date="2020-03" db="EMBL/GenBank/DDBJ databases">
        <title>Whole genome shotgun sequence of Phytohabitans suffuscus NBRC 105367.</title>
        <authorList>
            <person name="Komaki H."/>
            <person name="Tamura T."/>
        </authorList>
    </citation>
    <scope>NUCLEOTIDE SEQUENCE [LARGE SCALE GENOMIC DNA]</scope>
    <source>
        <strain evidence="2 3">NBRC 105367</strain>
    </source>
</reference>
<reference evidence="2 3" key="2">
    <citation type="submission" date="2020-03" db="EMBL/GenBank/DDBJ databases">
        <authorList>
            <person name="Ichikawa N."/>
            <person name="Kimura A."/>
            <person name="Kitahashi Y."/>
            <person name="Uohara A."/>
        </authorList>
    </citation>
    <scope>NUCLEOTIDE SEQUENCE [LARGE SCALE GENOMIC DNA]</scope>
    <source>
        <strain evidence="2 3">NBRC 105367</strain>
    </source>
</reference>
<dbReference type="PANTHER" id="PTHR35563:SF2">
    <property type="entry name" value="BARREL METAL-DEPENDENT HYDROLASE, PUTATIVE (AFU_ORTHOLOGUE AFUA_1G16240)-RELATED"/>
    <property type="match status" value="1"/>
</dbReference>
<organism evidence="2 3">
    <name type="scientific">Phytohabitans suffuscus</name>
    <dbReference type="NCBI Taxonomy" id="624315"/>
    <lineage>
        <taxon>Bacteria</taxon>
        <taxon>Bacillati</taxon>
        <taxon>Actinomycetota</taxon>
        <taxon>Actinomycetes</taxon>
        <taxon>Micromonosporales</taxon>
        <taxon>Micromonosporaceae</taxon>
    </lineage>
</organism>
<dbReference type="Proteomes" id="UP000503011">
    <property type="component" value="Chromosome"/>
</dbReference>
<evidence type="ECO:0000313" key="2">
    <source>
        <dbReference type="EMBL" id="BCB91116.1"/>
    </source>
</evidence>
<sequence>MTTAPPLVDTHVHLFTTDLPVAAGAWTRPSTGLSAERYVAMLDAHGVAYGVVAAASLFGDHSDYTLEALRRYPRLRGTVIVDPGTDPGRLAELKAAGVVGVRLQWRRAATLPDLTAPEYRRFLRRVADLGWHVHLNIEGPRLPPVADALLASGVRLVFDHFGGPDPERGVDGPGFRAVRAALAGGRAWVKLSAGYRLRVPPETLAAYAGALLDSGGPERVFWGSDAPFVGAEGTVTFQDTIDAFALWVPDPTTRHRMSLAARAFYFDPA</sequence>
<dbReference type="RefSeq" id="WP_173163852.1">
    <property type="nucleotide sequence ID" value="NZ_AP022871.1"/>
</dbReference>
<dbReference type="PANTHER" id="PTHR35563">
    <property type="entry name" value="BARREL METAL-DEPENDENT HYDROLASE, PUTATIVE (AFU_ORTHOLOGUE AFUA_1G16240)-RELATED"/>
    <property type="match status" value="1"/>
</dbReference>
<dbReference type="GO" id="GO:0016787">
    <property type="term" value="F:hydrolase activity"/>
    <property type="evidence" value="ECO:0007669"/>
    <property type="project" value="InterPro"/>
</dbReference>
<dbReference type="Pfam" id="PF04909">
    <property type="entry name" value="Amidohydro_2"/>
    <property type="match status" value="1"/>
</dbReference>
<dbReference type="InterPro" id="IPR006680">
    <property type="entry name" value="Amidohydro-rel"/>
</dbReference>
<dbReference type="AlphaFoldDB" id="A0A6F8YYH3"/>
<feature type="domain" description="Amidohydrolase-related" evidence="1">
    <location>
        <begin position="8"/>
        <end position="257"/>
    </location>
</feature>
<keyword evidence="3" id="KW-1185">Reference proteome</keyword>
<dbReference type="InterPro" id="IPR052358">
    <property type="entry name" value="Aro_Compnd_Degr_Hydrolases"/>
</dbReference>
<dbReference type="Gene3D" id="3.20.20.140">
    <property type="entry name" value="Metal-dependent hydrolases"/>
    <property type="match status" value="1"/>
</dbReference>